<evidence type="ECO:0000313" key="1">
    <source>
        <dbReference type="EMBL" id="MBB4287513.1"/>
    </source>
</evidence>
<evidence type="ECO:0008006" key="3">
    <source>
        <dbReference type="Google" id="ProtNLM"/>
    </source>
</evidence>
<organism evidence="1 2">
    <name type="scientific">Roseospira goensis</name>
    <dbReference type="NCBI Taxonomy" id="391922"/>
    <lineage>
        <taxon>Bacteria</taxon>
        <taxon>Pseudomonadati</taxon>
        <taxon>Pseudomonadota</taxon>
        <taxon>Alphaproteobacteria</taxon>
        <taxon>Rhodospirillales</taxon>
        <taxon>Rhodospirillaceae</taxon>
        <taxon>Roseospira</taxon>
    </lineage>
</organism>
<name>A0A7W6S272_9PROT</name>
<accession>A0A7W6S272</accession>
<evidence type="ECO:0000313" key="2">
    <source>
        <dbReference type="Proteomes" id="UP000555728"/>
    </source>
</evidence>
<sequence>MTTQANAPPEARTPELCLPAHLRKPRLRPDELCQYLELAHGIEIKPSTLATWRCRGGGPPFVRFNRTPLYPRDLADAWADEKLGDPITSTSEVA</sequence>
<comment type="caution">
    <text evidence="1">The sequence shown here is derived from an EMBL/GenBank/DDBJ whole genome shotgun (WGS) entry which is preliminary data.</text>
</comment>
<protein>
    <recommendedName>
        <fullName evidence="3">DNA-binding protein</fullName>
    </recommendedName>
</protein>
<proteinExistence type="predicted"/>
<dbReference type="EMBL" id="JACIGI010000039">
    <property type="protein sequence ID" value="MBB4287513.1"/>
    <property type="molecule type" value="Genomic_DNA"/>
</dbReference>
<reference evidence="1 2" key="1">
    <citation type="submission" date="2020-08" db="EMBL/GenBank/DDBJ databases">
        <title>Genome sequencing of Purple Non-Sulfur Bacteria from various extreme environments.</title>
        <authorList>
            <person name="Mayer M."/>
        </authorList>
    </citation>
    <scope>NUCLEOTIDE SEQUENCE [LARGE SCALE GENOMIC DNA]</scope>
    <source>
        <strain evidence="1 2">JA135</strain>
    </source>
</reference>
<keyword evidence="2" id="KW-1185">Reference proteome</keyword>
<dbReference type="AlphaFoldDB" id="A0A7W6S272"/>
<dbReference type="RefSeq" id="WP_184437332.1">
    <property type="nucleotide sequence ID" value="NZ_JACIGI010000039.1"/>
</dbReference>
<dbReference type="Proteomes" id="UP000555728">
    <property type="component" value="Unassembled WGS sequence"/>
</dbReference>
<gene>
    <name evidence="1" type="ORF">GGD88_003262</name>
</gene>